<evidence type="ECO:0000313" key="2">
    <source>
        <dbReference type="Proteomes" id="UP001165041"/>
    </source>
</evidence>
<dbReference type="Pfam" id="PF22752">
    <property type="entry name" value="DUF488-N3i"/>
    <property type="match status" value="1"/>
</dbReference>
<dbReference type="EMBL" id="BSSA01000001">
    <property type="protein sequence ID" value="GLW68041.1"/>
    <property type="molecule type" value="Genomic_DNA"/>
</dbReference>
<dbReference type="PANTHER" id="PTHR36849">
    <property type="entry name" value="CYTOPLASMIC PROTEIN-RELATED"/>
    <property type="match status" value="1"/>
</dbReference>
<organism evidence="1 2">
    <name type="scientific">Kitasatospora phosalacinea</name>
    <dbReference type="NCBI Taxonomy" id="2065"/>
    <lineage>
        <taxon>Bacteria</taxon>
        <taxon>Bacillati</taxon>
        <taxon>Actinomycetota</taxon>
        <taxon>Actinomycetes</taxon>
        <taxon>Kitasatosporales</taxon>
        <taxon>Streptomycetaceae</taxon>
        <taxon>Kitasatospora</taxon>
    </lineage>
</organism>
<gene>
    <name evidence="1" type="ORF">Kpho02_03400</name>
</gene>
<sequence>MRTVGPVSVRVERVYEAPDGGVRVLVDRLWPRGLRKEDAQLDRWAKAVAPSTELRRWFHGPQGEYREFARRYRAELEAPDAQRELDGLCAAAGSGELVLLTAVKEPARSHAEVLLEVVRERCEQR</sequence>
<reference evidence="1" key="1">
    <citation type="submission" date="2023-02" db="EMBL/GenBank/DDBJ databases">
        <title>Kitasatospora phosalacinea NBRC 14627.</title>
        <authorList>
            <person name="Ichikawa N."/>
            <person name="Sato H."/>
            <person name="Tonouchi N."/>
        </authorList>
    </citation>
    <scope>NUCLEOTIDE SEQUENCE</scope>
    <source>
        <strain evidence="1">NBRC 14627</strain>
    </source>
</reference>
<dbReference type="AlphaFoldDB" id="A0A9W6UXV0"/>
<dbReference type="InterPro" id="IPR052552">
    <property type="entry name" value="YeaO-like"/>
</dbReference>
<protein>
    <recommendedName>
        <fullName evidence="3">DUF488 family protein</fullName>
    </recommendedName>
</protein>
<dbReference type="PANTHER" id="PTHR36849:SF1">
    <property type="entry name" value="CYTOPLASMIC PROTEIN"/>
    <property type="match status" value="1"/>
</dbReference>
<evidence type="ECO:0000313" key="1">
    <source>
        <dbReference type="EMBL" id="GLW68041.1"/>
    </source>
</evidence>
<comment type="caution">
    <text evidence="1">The sequence shown here is derived from an EMBL/GenBank/DDBJ whole genome shotgun (WGS) entry which is preliminary data.</text>
</comment>
<evidence type="ECO:0008006" key="3">
    <source>
        <dbReference type="Google" id="ProtNLM"/>
    </source>
</evidence>
<accession>A0A9W6UXV0</accession>
<name>A0A9W6UXV0_9ACTN</name>
<dbReference type="Proteomes" id="UP001165041">
    <property type="component" value="Unassembled WGS sequence"/>
</dbReference>
<proteinExistence type="predicted"/>